<evidence type="ECO:0000313" key="2">
    <source>
        <dbReference type="EMBL" id="CAF4490071.1"/>
    </source>
</evidence>
<protein>
    <submittedName>
        <fullName evidence="2">Uncharacterized protein</fullName>
    </submittedName>
</protein>
<evidence type="ECO:0000313" key="3">
    <source>
        <dbReference type="Proteomes" id="UP000681967"/>
    </source>
</evidence>
<feature type="non-terminal residue" evidence="2">
    <location>
        <position position="34"/>
    </location>
</feature>
<dbReference type="Proteomes" id="UP000681967">
    <property type="component" value="Unassembled WGS sequence"/>
</dbReference>
<reference evidence="2" key="1">
    <citation type="submission" date="2021-02" db="EMBL/GenBank/DDBJ databases">
        <authorList>
            <person name="Nowell W R."/>
        </authorList>
    </citation>
    <scope>NUCLEOTIDE SEQUENCE</scope>
</reference>
<feature type="region of interest" description="Disordered" evidence="1">
    <location>
        <begin position="1"/>
        <end position="22"/>
    </location>
</feature>
<sequence>MNQDDAYINSPSPSSTATTSTIDNPFKYCSSRFR</sequence>
<organism evidence="2 3">
    <name type="scientific">Rotaria magnacalcarata</name>
    <dbReference type="NCBI Taxonomy" id="392030"/>
    <lineage>
        <taxon>Eukaryota</taxon>
        <taxon>Metazoa</taxon>
        <taxon>Spiralia</taxon>
        <taxon>Gnathifera</taxon>
        <taxon>Rotifera</taxon>
        <taxon>Eurotatoria</taxon>
        <taxon>Bdelloidea</taxon>
        <taxon>Philodinida</taxon>
        <taxon>Philodinidae</taxon>
        <taxon>Rotaria</taxon>
    </lineage>
</organism>
<proteinExistence type="predicted"/>
<gene>
    <name evidence="2" type="ORF">BYL167_LOCUS35529</name>
</gene>
<name>A0A8S2XCJ1_9BILA</name>
<comment type="caution">
    <text evidence="2">The sequence shown here is derived from an EMBL/GenBank/DDBJ whole genome shotgun (WGS) entry which is preliminary data.</text>
</comment>
<accession>A0A8S2XCJ1</accession>
<dbReference type="AlphaFoldDB" id="A0A8S2XCJ1"/>
<evidence type="ECO:0000256" key="1">
    <source>
        <dbReference type="SAM" id="MobiDB-lite"/>
    </source>
</evidence>
<dbReference type="EMBL" id="CAJOBH010075053">
    <property type="protein sequence ID" value="CAF4490071.1"/>
    <property type="molecule type" value="Genomic_DNA"/>
</dbReference>
<feature type="compositionally biased region" description="Low complexity" evidence="1">
    <location>
        <begin position="10"/>
        <end position="21"/>
    </location>
</feature>